<proteinExistence type="predicted"/>
<reference evidence="2 3" key="1">
    <citation type="submission" date="2018-06" db="EMBL/GenBank/DDBJ databases">
        <authorList>
            <consortium name="Pathogen Informatics"/>
            <person name="Doyle S."/>
        </authorList>
    </citation>
    <scope>NUCLEOTIDE SEQUENCE [LARGE SCALE GENOMIC DNA]</scope>
    <source>
        <strain evidence="2 3">NCTC12410</strain>
    </source>
</reference>
<dbReference type="InterPro" id="IPR021301">
    <property type="entry name" value="DUF2779"/>
</dbReference>
<dbReference type="Proteomes" id="UP000254841">
    <property type="component" value="Unassembled WGS sequence"/>
</dbReference>
<dbReference type="AlphaFoldDB" id="A0A377J5L4"/>
<protein>
    <submittedName>
        <fullName evidence="2">Domain of uncharacterized function(DUF2779)</fullName>
    </submittedName>
</protein>
<dbReference type="EMBL" id="UGHV01000001">
    <property type="protein sequence ID" value="STO97782.1"/>
    <property type="molecule type" value="Genomic_DNA"/>
</dbReference>
<evidence type="ECO:0000259" key="1">
    <source>
        <dbReference type="Pfam" id="PF11074"/>
    </source>
</evidence>
<dbReference type="Pfam" id="PF11074">
    <property type="entry name" value="DUF2779"/>
    <property type="match status" value="1"/>
</dbReference>
<sequence>MNLSKSRFIKGMQCQKLLWLLAHKKDALSPPSKEQVQIFSIGNEVGELACELFPNGTRIHFDDGISHNAKRTKELLDSGVGVIYEATFIYQGIVVMVDILQSTAQGFIINEVKSSTSLKEVYIYDLSVQHYVITHCGYSVKGANLIHLNTDYKRCDSLELTELFSIVPCLESVQEFAPKIPAILQEFASTLEGQDEPSIDIGLHCDDPYSCEAKAYCWEAQRGIKGEDSIFNLAWLKSDKKLELYRQGVLRFNDIKDINTLSYKQILQIECFQQKSVHIQKDKIKEFLGSLRYPIYHLDFETFQLAVPKFVSTSAYEQIPFQFSLHIQHKNGKLEHKEFLAKSGIDPRAELIKTLLDSIPPNAFILAYNASFEKGVIERLAASFPQYEKELLHIASQIEDLMTPFAVRHYYHYKQNGSHSIKLVLPALVPQMESAYKELNLVHNGEEAMECFAALESMPKNEQEKYRQALLAYCKLDTRAMVEIIKALEKLVG</sequence>
<organism evidence="2 3">
    <name type="scientific">Helicobacter canis</name>
    <dbReference type="NCBI Taxonomy" id="29419"/>
    <lineage>
        <taxon>Bacteria</taxon>
        <taxon>Pseudomonadati</taxon>
        <taxon>Campylobacterota</taxon>
        <taxon>Epsilonproteobacteria</taxon>
        <taxon>Campylobacterales</taxon>
        <taxon>Helicobacteraceae</taxon>
        <taxon>Helicobacter</taxon>
    </lineage>
</organism>
<evidence type="ECO:0000313" key="2">
    <source>
        <dbReference type="EMBL" id="STO97782.1"/>
    </source>
</evidence>
<gene>
    <name evidence="2" type="ORF">NCTC12410_01619</name>
</gene>
<name>A0A377J5L4_9HELI</name>
<feature type="domain" description="DUF2779" evidence="1">
    <location>
        <begin position="296"/>
        <end position="420"/>
    </location>
</feature>
<accession>A0A377J5L4</accession>
<evidence type="ECO:0000313" key="3">
    <source>
        <dbReference type="Proteomes" id="UP000254841"/>
    </source>
</evidence>
<dbReference type="OrthoDB" id="9783873at2"/>
<dbReference type="RefSeq" id="WP_115011994.1">
    <property type="nucleotide sequence ID" value="NZ_UGHV01000001.1"/>
</dbReference>